<organism evidence="6">
    <name type="scientific">marine sediment metagenome</name>
    <dbReference type="NCBI Taxonomy" id="412755"/>
    <lineage>
        <taxon>unclassified sequences</taxon>
        <taxon>metagenomes</taxon>
        <taxon>ecological metagenomes</taxon>
    </lineage>
</organism>
<gene>
    <name evidence="6" type="ORF">S03H2_61310</name>
</gene>
<dbReference type="GO" id="GO:0005524">
    <property type="term" value="F:ATP binding"/>
    <property type="evidence" value="ECO:0007669"/>
    <property type="project" value="UniProtKB-KW"/>
</dbReference>
<keyword evidence="2" id="KW-0813">Transport</keyword>
<proteinExistence type="inferred from homology"/>
<evidence type="ECO:0000256" key="3">
    <source>
        <dbReference type="ARBA" id="ARBA00022741"/>
    </source>
</evidence>
<dbReference type="PANTHER" id="PTHR42711">
    <property type="entry name" value="ABC TRANSPORTER ATP-BINDING PROTEIN"/>
    <property type="match status" value="1"/>
</dbReference>
<dbReference type="Gene3D" id="3.40.50.300">
    <property type="entry name" value="P-loop containing nucleotide triphosphate hydrolases"/>
    <property type="match status" value="1"/>
</dbReference>
<dbReference type="Pfam" id="PF00005">
    <property type="entry name" value="ABC_tran"/>
    <property type="match status" value="1"/>
</dbReference>
<evidence type="ECO:0000256" key="2">
    <source>
        <dbReference type="ARBA" id="ARBA00022448"/>
    </source>
</evidence>
<sequence>MNGKVIETFDLTKAYKLKTGGKILALDNVNISINEGEIFGLLGPNGAGKTTLVSILSTLLQPTSGYAEIYGLDISKHGNAKKIKHKIGLMLGAEMVYFRMTGLDNLKFFSRLYRIKNSSQKIEDITTNLGIYHKLGEYVSSIREVKN</sequence>
<dbReference type="InterPro" id="IPR003439">
    <property type="entry name" value="ABC_transporter-like_ATP-bd"/>
</dbReference>
<dbReference type="InterPro" id="IPR050763">
    <property type="entry name" value="ABC_transporter_ATP-binding"/>
</dbReference>
<evidence type="ECO:0000256" key="1">
    <source>
        <dbReference type="ARBA" id="ARBA00005417"/>
    </source>
</evidence>
<comment type="similarity">
    <text evidence="1">Belongs to the ABC transporter superfamily.</text>
</comment>
<dbReference type="GO" id="GO:0016887">
    <property type="term" value="F:ATP hydrolysis activity"/>
    <property type="evidence" value="ECO:0007669"/>
    <property type="project" value="InterPro"/>
</dbReference>
<reference evidence="6" key="1">
    <citation type="journal article" date="2014" name="Front. Microbiol.">
        <title>High frequency of phylogenetically diverse reductive dehalogenase-homologous genes in deep subseafloor sedimentary metagenomes.</title>
        <authorList>
            <person name="Kawai M."/>
            <person name="Futagami T."/>
            <person name="Toyoda A."/>
            <person name="Takaki Y."/>
            <person name="Nishi S."/>
            <person name="Hori S."/>
            <person name="Arai W."/>
            <person name="Tsubouchi T."/>
            <person name="Morono Y."/>
            <person name="Uchiyama I."/>
            <person name="Ito T."/>
            <person name="Fujiyama A."/>
            <person name="Inagaki F."/>
            <person name="Takami H."/>
        </authorList>
    </citation>
    <scope>NUCLEOTIDE SEQUENCE</scope>
    <source>
        <strain evidence="6">Expedition CK06-06</strain>
    </source>
</reference>
<evidence type="ECO:0000259" key="5">
    <source>
        <dbReference type="Pfam" id="PF00005"/>
    </source>
</evidence>
<dbReference type="PANTHER" id="PTHR42711:SF5">
    <property type="entry name" value="ABC TRANSPORTER ATP-BINDING PROTEIN NATA"/>
    <property type="match status" value="1"/>
</dbReference>
<dbReference type="SUPFAM" id="SSF52540">
    <property type="entry name" value="P-loop containing nucleoside triphosphate hydrolases"/>
    <property type="match status" value="1"/>
</dbReference>
<accession>X1JWB8</accession>
<keyword evidence="3" id="KW-0547">Nucleotide-binding</keyword>
<feature type="domain" description="ABC transporter" evidence="5">
    <location>
        <begin position="26"/>
        <end position="139"/>
    </location>
</feature>
<dbReference type="AlphaFoldDB" id="X1JWB8"/>
<dbReference type="InterPro" id="IPR027417">
    <property type="entry name" value="P-loop_NTPase"/>
</dbReference>
<evidence type="ECO:0000256" key="4">
    <source>
        <dbReference type="ARBA" id="ARBA00022840"/>
    </source>
</evidence>
<dbReference type="EMBL" id="BARU01039571">
    <property type="protein sequence ID" value="GAH82549.1"/>
    <property type="molecule type" value="Genomic_DNA"/>
</dbReference>
<protein>
    <recommendedName>
        <fullName evidence="5">ABC transporter domain-containing protein</fullName>
    </recommendedName>
</protein>
<feature type="non-terminal residue" evidence="6">
    <location>
        <position position="147"/>
    </location>
</feature>
<keyword evidence="4" id="KW-0067">ATP-binding</keyword>
<comment type="caution">
    <text evidence="6">The sequence shown here is derived from an EMBL/GenBank/DDBJ whole genome shotgun (WGS) entry which is preliminary data.</text>
</comment>
<name>X1JWB8_9ZZZZ</name>
<evidence type="ECO:0000313" key="6">
    <source>
        <dbReference type="EMBL" id="GAH82549.1"/>
    </source>
</evidence>